<dbReference type="InterPro" id="IPR001173">
    <property type="entry name" value="Glyco_trans_2-like"/>
</dbReference>
<reference evidence="3" key="1">
    <citation type="journal article" date="2019" name="Int. J. Syst. Evol. Microbiol.">
        <title>The Global Catalogue of Microorganisms (GCM) 10K type strain sequencing project: providing services to taxonomists for standard genome sequencing and annotation.</title>
        <authorList>
            <consortium name="The Broad Institute Genomics Platform"/>
            <consortium name="The Broad Institute Genome Sequencing Center for Infectious Disease"/>
            <person name="Wu L."/>
            <person name="Ma J."/>
        </authorList>
    </citation>
    <scope>NUCLEOTIDE SEQUENCE [LARGE SCALE GENOMIC DNA]</scope>
    <source>
        <strain evidence="3">JCM 9933</strain>
    </source>
</reference>
<dbReference type="SUPFAM" id="SSF53448">
    <property type="entry name" value="Nucleotide-diphospho-sugar transferases"/>
    <property type="match status" value="1"/>
</dbReference>
<dbReference type="Pfam" id="PF00535">
    <property type="entry name" value="Glycos_transf_2"/>
    <property type="match status" value="1"/>
</dbReference>
<evidence type="ECO:0000313" key="2">
    <source>
        <dbReference type="EMBL" id="GAA0584708.1"/>
    </source>
</evidence>
<dbReference type="InterPro" id="IPR029044">
    <property type="entry name" value="Nucleotide-diphossugar_trans"/>
</dbReference>
<dbReference type="PANTHER" id="PTHR43685">
    <property type="entry name" value="GLYCOSYLTRANSFERASE"/>
    <property type="match status" value="1"/>
</dbReference>
<dbReference type="Proteomes" id="UP001501588">
    <property type="component" value="Unassembled WGS sequence"/>
</dbReference>
<evidence type="ECO:0000313" key="3">
    <source>
        <dbReference type="Proteomes" id="UP001501588"/>
    </source>
</evidence>
<name>A0ABP3QBD6_9PROT</name>
<dbReference type="InterPro" id="IPR050834">
    <property type="entry name" value="Glycosyltransf_2"/>
</dbReference>
<dbReference type="CDD" id="cd00761">
    <property type="entry name" value="Glyco_tranf_GTA_type"/>
    <property type="match status" value="1"/>
</dbReference>
<organism evidence="2 3">
    <name type="scientific">Craurococcus roseus</name>
    <dbReference type="NCBI Taxonomy" id="77585"/>
    <lineage>
        <taxon>Bacteria</taxon>
        <taxon>Pseudomonadati</taxon>
        <taxon>Pseudomonadota</taxon>
        <taxon>Alphaproteobacteria</taxon>
        <taxon>Acetobacterales</taxon>
        <taxon>Acetobacteraceae</taxon>
        <taxon>Craurococcus</taxon>
    </lineage>
</organism>
<accession>A0ABP3QBD6</accession>
<dbReference type="Gene3D" id="3.90.550.10">
    <property type="entry name" value="Spore Coat Polysaccharide Biosynthesis Protein SpsA, Chain A"/>
    <property type="match status" value="1"/>
</dbReference>
<dbReference type="PANTHER" id="PTHR43685:SF11">
    <property type="entry name" value="GLYCOSYLTRANSFERASE TAGX-RELATED"/>
    <property type="match status" value="1"/>
</dbReference>
<comment type="caution">
    <text evidence="2">The sequence shown here is derived from an EMBL/GenBank/DDBJ whole genome shotgun (WGS) entry which is preliminary data.</text>
</comment>
<feature type="domain" description="Glycosyltransferase 2-like" evidence="1">
    <location>
        <begin position="7"/>
        <end position="136"/>
    </location>
</feature>
<proteinExistence type="predicted"/>
<keyword evidence="3" id="KW-1185">Reference proteome</keyword>
<sequence length="347" mass="39223">MDELITISIPTYRRPSLLLSCLQTCFMQDHRPLEIDISDNSPDDQTGRLVRQITPPPGVTLRYWRNEGSLGPVRSVQKLFDKARGRRILLLHDDDALLPGAVSALNAGFELSPDVVISYGLLEVTDERGELIPEETERDNANAKRTRDQTGLRRDLLTCAFWRHVPPNGFLVDAEAARRVGYRSREEIGLAQDTDFGIRLAEAYRGSGAFAFIDRTVSQYRMVNTSQRFNEPDTCWKFYDAVERMEGLAPDEERAREWMLSQIARAAVIENALVRRRGAAWRIFRSRHYPRPEGWARTLYVLGLLAMPESFRSLRRLLGAAKPDLVAPPPFTPPPALAPAQALHSSA</sequence>
<dbReference type="RefSeq" id="WP_343895526.1">
    <property type="nucleotide sequence ID" value="NZ_BAAAFZ010000029.1"/>
</dbReference>
<evidence type="ECO:0000259" key="1">
    <source>
        <dbReference type="Pfam" id="PF00535"/>
    </source>
</evidence>
<gene>
    <name evidence="2" type="ORF">GCM10009416_23870</name>
</gene>
<dbReference type="EMBL" id="BAAAFZ010000029">
    <property type="protein sequence ID" value="GAA0584708.1"/>
    <property type="molecule type" value="Genomic_DNA"/>
</dbReference>
<protein>
    <recommendedName>
        <fullName evidence="1">Glycosyltransferase 2-like domain-containing protein</fullName>
    </recommendedName>
</protein>